<reference evidence="2 3" key="1">
    <citation type="submission" date="2019-06" db="EMBL/GenBank/DDBJ databases">
        <title>Whole genome shotgun sequence of Streptomyces cacaoi subsp. cacaoi NBRC 12748.</title>
        <authorList>
            <person name="Hosoyama A."/>
            <person name="Uohara A."/>
            <person name="Ohji S."/>
            <person name="Ichikawa N."/>
        </authorList>
    </citation>
    <scope>NUCLEOTIDE SEQUENCE [LARGE SCALE GENOMIC DNA]</scope>
    <source>
        <strain evidence="2 3">NBRC 12748</strain>
    </source>
</reference>
<sequence>MDPRTRSLLAHADHPVAAPLGDDSVERLLRHALPATGGRVLDLGCGQGTWLLRALELVPGLVAEGVDVSEEALERARAAAEAAGTAHRLTLRRGAADTEAAALADAGDGPGYDTVLCVAASHAFGGLLPVLDACRRVLAPGGTVLVGDAYWEREPSAAARELLGAYEDLAGTVERITGQGWAPVHAHLSTRHELDDYEWCWTGSLTRWALDHPAHPDSPEALRAAAAHREGWLREYRDSFGFACFVLRRTAE</sequence>
<dbReference type="CDD" id="cd02440">
    <property type="entry name" value="AdoMet_MTases"/>
    <property type="match status" value="1"/>
</dbReference>
<evidence type="ECO:0000259" key="1">
    <source>
        <dbReference type="Pfam" id="PF08242"/>
    </source>
</evidence>
<dbReference type="PANTHER" id="PTHR43464:SF3">
    <property type="entry name" value="SAM-DEPENDENT METHYLTRANSFERASE"/>
    <property type="match status" value="1"/>
</dbReference>
<proteinExistence type="predicted"/>
<dbReference type="GO" id="GO:0032259">
    <property type="term" value="P:methylation"/>
    <property type="evidence" value="ECO:0007669"/>
    <property type="project" value="UniProtKB-KW"/>
</dbReference>
<feature type="domain" description="Methyltransferase type 12" evidence="1">
    <location>
        <begin position="41"/>
        <end position="143"/>
    </location>
</feature>
<dbReference type="SUPFAM" id="SSF53335">
    <property type="entry name" value="S-adenosyl-L-methionine-dependent methyltransferases"/>
    <property type="match status" value="1"/>
</dbReference>
<gene>
    <name evidence="2" type="ORF">SCA03_36830</name>
</gene>
<dbReference type="OrthoDB" id="474235at2"/>
<name>A0A4Y3R0V5_STRCI</name>
<dbReference type="EMBL" id="BJMM01000018">
    <property type="protein sequence ID" value="GEB51132.1"/>
    <property type="molecule type" value="Genomic_DNA"/>
</dbReference>
<dbReference type="InterPro" id="IPR029063">
    <property type="entry name" value="SAM-dependent_MTases_sf"/>
</dbReference>
<evidence type="ECO:0000313" key="2">
    <source>
        <dbReference type="EMBL" id="GEB51132.1"/>
    </source>
</evidence>
<protein>
    <submittedName>
        <fullName evidence="2">SAM-dependent methyltransferase</fullName>
    </submittedName>
</protein>
<dbReference type="Pfam" id="PF08242">
    <property type="entry name" value="Methyltransf_12"/>
    <property type="match status" value="1"/>
</dbReference>
<dbReference type="Proteomes" id="UP000319210">
    <property type="component" value="Unassembled WGS sequence"/>
</dbReference>
<keyword evidence="2" id="KW-0808">Transferase</keyword>
<dbReference type="RefSeq" id="WP_086816551.1">
    <property type="nucleotide sequence ID" value="NZ_BJMM01000018.1"/>
</dbReference>
<keyword evidence="2" id="KW-0489">Methyltransferase</keyword>
<organism evidence="2 3">
    <name type="scientific">Streptomyces cacaoi</name>
    <dbReference type="NCBI Taxonomy" id="1898"/>
    <lineage>
        <taxon>Bacteria</taxon>
        <taxon>Bacillati</taxon>
        <taxon>Actinomycetota</taxon>
        <taxon>Actinomycetes</taxon>
        <taxon>Kitasatosporales</taxon>
        <taxon>Streptomycetaceae</taxon>
        <taxon>Streptomyces</taxon>
    </lineage>
</organism>
<accession>A0A4Y3R0V5</accession>
<dbReference type="GO" id="GO:0008168">
    <property type="term" value="F:methyltransferase activity"/>
    <property type="evidence" value="ECO:0007669"/>
    <property type="project" value="UniProtKB-KW"/>
</dbReference>
<keyword evidence="3" id="KW-1185">Reference proteome</keyword>
<dbReference type="Gene3D" id="3.40.50.150">
    <property type="entry name" value="Vaccinia Virus protein VP39"/>
    <property type="match status" value="1"/>
</dbReference>
<dbReference type="PANTHER" id="PTHR43464">
    <property type="entry name" value="METHYLTRANSFERASE"/>
    <property type="match status" value="1"/>
</dbReference>
<dbReference type="AlphaFoldDB" id="A0A4Y3R0V5"/>
<comment type="caution">
    <text evidence="2">The sequence shown here is derived from an EMBL/GenBank/DDBJ whole genome shotgun (WGS) entry which is preliminary data.</text>
</comment>
<evidence type="ECO:0000313" key="3">
    <source>
        <dbReference type="Proteomes" id="UP000319210"/>
    </source>
</evidence>
<dbReference type="InterPro" id="IPR013217">
    <property type="entry name" value="Methyltransf_12"/>
</dbReference>